<sequence length="137" mass="15385">MEKSSRHLQEEVDEVTVIMQENLNRVEERSEKLSDLDKRSEILRTHSVRFSKTARKVKVEKQKENRKMKLLLAGGVLLAVLVLIIIIAVVCSHSSKFQEGRAGSGVGSAVCLMVPVEDQRLLSPSSLHDLSPWTLTH</sequence>
<keyword evidence="4" id="KW-0812">Transmembrane</keyword>
<dbReference type="Gene3D" id="1.20.5.110">
    <property type="match status" value="1"/>
</dbReference>
<dbReference type="GO" id="GO:0016192">
    <property type="term" value="P:vesicle-mediated transport"/>
    <property type="evidence" value="ECO:0007669"/>
    <property type="project" value="InterPro"/>
</dbReference>
<dbReference type="InterPro" id="IPR001388">
    <property type="entry name" value="Synaptobrevin-like"/>
</dbReference>
<dbReference type="PRINTS" id="PR00219">
    <property type="entry name" value="SYNAPTOBREVN"/>
</dbReference>
<dbReference type="GO" id="GO:0012505">
    <property type="term" value="C:endomembrane system"/>
    <property type="evidence" value="ECO:0007669"/>
    <property type="project" value="UniProtKB-SubCell"/>
</dbReference>
<evidence type="ECO:0000313" key="6">
    <source>
        <dbReference type="EMBL" id="KAJ8260626.1"/>
    </source>
</evidence>
<evidence type="ECO:0000313" key="7">
    <source>
        <dbReference type="Proteomes" id="UP001152803"/>
    </source>
</evidence>
<keyword evidence="4" id="KW-0472">Membrane</keyword>
<keyword evidence="4" id="KW-1133">Transmembrane helix</keyword>
<dbReference type="GO" id="GO:0016020">
    <property type="term" value="C:membrane"/>
    <property type="evidence" value="ECO:0007669"/>
    <property type="project" value="InterPro"/>
</dbReference>
<dbReference type="AlphaFoldDB" id="A0A9Q1D6K3"/>
<reference evidence="6" key="1">
    <citation type="journal article" date="2023" name="Science">
        <title>Genome structures resolve the early diversification of teleost fishes.</title>
        <authorList>
            <person name="Parey E."/>
            <person name="Louis A."/>
            <person name="Montfort J."/>
            <person name="Bouchez O."/>
            <person name="Roques C."/>
            <person name="Iampietro C."/>
            <person name="Lluch J."/>
            <person name="Castinel A."/>
            <person name="Donnadieu C."/>
            <person name="Desvignes T."/>
            <person name="Floi Bucao C."/>
            <person name="Jouanno E."/>
            <person name="Wen M."/>
            <person name="Mejri S."/>
            <person name="Dirks R."/>
            <person name="Jansen H."/>
            <person name="Henkel C."/>
            <person name="Chen W.J."/>
            <person name="Zahm M."/>
            <person name="Cabau C."/>
            <person name="Klopp C."/>
            <person name="Thompson A.W."/>
            <person name="Robinson-Rechavi M."/>
            <person name="Braasch I."/>
            <person name="Lecointre G."/>
            <person name="Bobe J."/>
            <person name="Postlethwait J.H."/>
            <person name="Berthelot C."/>
            <person name="Roest Crollius H."/>
            <person name="Guiguen Y."/>
        </authorList>
    </citation>
    <scope>NUCLEOTIDE SEQUENCE</scope>
    <source>
        <strain evidence="6">Concon-B</strain>
    </source>
</reference>
<evidence type="ECO:0000256" key="1">
    <source>
        <dbReference type="ARBA" id="ARBA00008025"/>
    </source>
</evidence>
<dbReference type="PROSITE" id="PS50892">
    <property type="entry name" value="V_SNARE"/>
    <property type="match status" value="1"/>
</dbReference>
<keyword evidence="3" id="KW-0175">Coiled coil</keyword>
<gene>
    <name evidence="6" type="ORF">COCON_G00163490</name>
</gene>
<proteinExistence type="inferred from homology"/>
<keyword evidence="7" id="KW-1185">Reference proteome</keyword>
<feature type="domain" description="V-SNARE coiled-coil homology" evidence="5">
    <location>
        <begin position="4"/>
        <end position="64"/>
    </location>
</feature>
<dbReference type="PANTHER" id="PTHR45701">
    <property type="entry name" value="SYNAPTOBREVIN FAMILY MEMBER"/>
    <property type="match status" value="1"/>
</dbReference>
<dbReference type="InterPro" id="IPR042855">
    <property type="entry name" value="V_SNARE_CC"/>
</dbReference>
<evidence type="ECO:0000256" key="4">
    <source>
        <dbReference type="SAM" id="Phobius"/>
    </source>
</evidence>
<dbReference type="EMBL" id="JAFJMO010000012">
    <property type="protein sequence ID" value="KAJ8260626.1"/>
    <property type="molecule type" value="Genomic_DNA"/>
</dbReference>
<evidence type="ECO:0000256" key="3">
    <source>
        <dbReference type="PROSITE-ProRule" id="PRU00290"/>
    </source>
</evidence>
<comment type="caution">
    <text evidence="6">The sequence shown here is derived from an EMBL/GenBank/DDBJ whole genome shotgun (WGS) entry which is preliminary data.</text>
</comment>
<protein>
    <recommendedName>
        <fullName evidence="5">V-SNARE coiled-coil homology domain-containing protein</fullName>
    </recommendedName>
</protein>
<dbReference type="Proteomes" id="UP001152803">
    <property type="component" value="Unassembled WGS sequence"/>
</dbReference>
<comment type="similarity">
    <text evidence="1">Belongs to the synaptobrevin family.</text>
</comment>
<evidence type="ECO:0000259" key="5">
    <source>
        <dbReference type="PROSITE" id="PS50892"/>
    </source>
</evidence>
<comment type="subcellular location">
    <subcellularLocation>
        <location evidence="2">Endomembrane system</location>
        <topology evidence="2">Single-pass type IV membrane protein</topology>
    </subcellularLocation>
</comment>
<dbReference type="OrthoDB" id="190375at2759"/>
<evidence type="ECO:0000256" key="2">
    <source>
        <dbReference type="ARBA" id="ARBA00046280"/>
    </source>
</evidence>
<accession>A0A9Q1D6K3</accession>
<dbReference type="Pfam" id="PF00957">
    <property type="entry name" value="Synaptobrevin"/>
    <property type="match status" value="1"/>
</dbReference>
<feature type="transmembrane region" description="Helical" evidence="4">
    <location>
        <begin position="70"/>
        <end position="90"/>
    </location>
</feature>
<dbReference type="SUPFAM" id="SSF58038">
    <property type="entry name" value="SNARE fusion complex"/>
    <property type="match status" value="1"/>
</dbReference>
<dbReference type="InterPro" id="IPR016444">
    <property type="entry name" value="Synaptobrevin/VAMP"/>
</dbReference>
<name>A0A9Q1D6K3_CONCO</name>
<organism evidence="6 7">
    <name type="scientific">Conger conger</name>
    <name type="common">Conger eel</name>
    <name type="synonym">Muraena conger</name>
    <dbReference type="NCBI Taxonomy" id="82655"/>
    <lineage>
        <taxon>Eukaryota</taxon>
        <taxon>Metazoa</taxon>
        <taxon>Chordata</taxon>
        <taxon>Craniata</taxon>
        <taxon>Vertebrata</taxon>
        <taxon>Euteleostomi</taxon>
        <taxon>Actinopterygii</taxon>
        <taxon>Neopterygii</taxon>
        <taxon>Teleostei</taxon>
        <taxon>Anguilliformes</taxon>
        <taxon>Congridae</taxon>
        <taxon>Conger</taxon>
    </lineage>
</organism>